<evidence type="ECO:0000313" key="2">
    <source>
        <dbReference type="EMBL" id="AFU04644.1"/>
    </source>
</evidence>
<dbReference type="EMBL" id="CP003876">
    <property type="protein sequence ID" value="AFU04644.1"/>
    <property type="molecule type" value="Genomic_DNA"/>
</dbReference>
<feature type="domain" description="N-acetyltransferase" evidence="1">
    <location>
        <begin position="28"/>
        <end position="197"/>
    </location>
</feature>
<keyword evidence="2" id="KW-0808">Transferase</keyword>
<dbReference type="Gene3D" id="3.40.630.30">
    <property type="match status" value="1"/>
</dbReference>
<sequence length="208" mass="23099">MTTEQPASTLPGLEFQRYSAEQARGIRPKVEAIFRGAYVDAIESGEDFEAPEAFMQRFDAYTDPGRQPGFELAVALIDGEPGGQAWGWPLHEGTAWWTGLQLAEGDLAEFTVEDGHRTFALSEIMVRSELTGRGIAHALHDELLAGRPESRATLLVQPDNERAYTTYRKWGWYRVGTLRPSWPAAPNFDVLIHDLVPASPSRLGQSSQ</sequence>
<dbReference type="RefSeq" id="WP_014987495.1">
    <property type="nucleotide sequence ID" value="NC_018681.1"/>
</dbReference>
<accession>K0F4U8</accession>
<organism evidence="2 3">
    <name type="scientific">Nocardia brasiliensis (strain ATCC 700358 / HUJEG-1)</name>
    <dbReference type="NCBI Taxonomy" id="1133849"/>
    <lineage>
        <taxon>Bacteria</taxon>
        <taxon>Bacillati</taxon>
        <taxon>Actinomycetota</taxon>
        <taxon>Actinomycetes</taxon>
        <taxon>Mycobacteriales</taxon>
        <taxon>Nocardiaceae</taxon>
        <taxon>Nocardia</taxon>
    </lineage>
</organism>
<dbReference type="AlphaFoldDB" id="K0F4U8"/>
<dbReference type="PROSITE" id="PS51186">
    <property type="entry name" value="GNAT"/>
    <property type="match status" value="1"/>
</dbReference>
<evidence type="ECO:0000259" key="1">
    <source>
        <dbReference type="PROSITE" id="PS51186"/>
    </source>
</evidence>
<dbReference type="GO" id="GO:0016747">
    <property type="term" value="F:acyltransferase activity, transferring groups other than amino-acyl groups"/>
    <property type="evidence" value="ECO:0007669"/>
    <property type="project" value="InterPro"/>
</dbReference>
<reference evidence="2 3" key="1">
    <citation type="journal article" date="2012" name="J. Bacteriol.">
        <title>Complete genome sequence of Nocardia brasiliensis HUJEG-1.</title>
        <authorList>
            <person name="Vera-Cabrera L."/>
            <person name="Ortiz-Lopez R."/>
            <person name="Elizondo-Gonzalez R."/>
            <person name="Perez-Maya A.A."/>
            <person name="Ocampo-Candiani J."/>
        </authorList>
    </citation>
    <scope>NUCLEOTIDE SEQUENCE [LARGE SCALE GENOMIC DNA]</scope>
    <source>
        <strain evidence="3">ATCC 700358</strain>
    </source>
</reference>
<proteinExistence type="predicted"/>
<protein>
    <submittedName>
        <fullName evidence="2">Putative GCN5-related acetyltransferase</fullName>
    </submittedName>
</protein>
<dbReference type="STRING" id="1133849.O3I_033475"/>
<dbReference type="InterPro" id="IPR000182">
    <property type="entry name" value="GNAT_dom"/>
</dbReference>
<dbReference type="InterPro" id="IPR016181">
    <property type="entry name" value="Acyl_CoA_acyltransferase"/>
</dbReference>
<dbReference type="Proteomes" id="UP000006304">
    <property type="component" value="Chromosome"/>
</dbReference>
<name>K0F4U8_NOCB7</name>
<gene>
    <name evidence="2" type="ORF">O3I_033475</name>
</gene>
<dbReference type="KEGG" id="nbr:O3I_033475"/>
<keyword evidence="3" id="KW-1185">Reference proteome</keyword>
<dbReference type="HOGENOM" id="CLU_099459_1_0_11"/>
<evidence type="ECO:0000313" key="3">
    <source>
        <dbReference type="Proteomes" id="UP000006304"/>
    </source>
</evidence>
<dbReference type="SUPFAM" id="SSF55729">
    <property type="entry name" value="Acyl-CoA N-acyltransferases (Nat)"/>
    <property type="match status" value="1"/>
</dbReference>
<dbReference type="eggNOG" id="COG0456">
    <property type="taxonomic scope" value="Bacteria"/>
</dbReference>
<dbReference type="Pfam" id="PF00583">
    <property type="entry name" value="Acetyltransf_1"/>
    <property type="match status" value="1"/>
</dbReference>